<comment type="caution">
    <text evidence="2">The sequence shown here is derived from an EMBL/GenBank/DDBJ whole genome shotgun (WGS) entry which is preliminary data.</text>
</comment>
<feature type="transmembrane region" description="Helical" evidence="1">
    <location>
        <begin position="29"/>
        <end position="47"/>
    </location>
</feature>
<feature type="transmembrane region" description="Helical" evidence="1">
    <location>
        <begin position="53"/>
        <end position="71"/>
    </location>
</feature>
<dbReference type="Proteomes" id="UP000095230">
    <property type="component" value="Unassembled WGS sequence"/>
</dbReference>
<protein>
    <recommendedName>
        <fullName evidence="4">YgjV family protein</fullName>
    </recommendedName>
</protein>
<dbReference type="PIRSF" id="PIRSF011443">
    <property type="entry name" value="YgjV"/>
    <property type="match status" value="1"/>
</dbReference>
<dbReference type="RefSeq" id="WP_028762906.1">
    <property type="nucleotide sequence ID" value="NZ_JAWWDQ010000036.1"/>
</dbReference>
<dbReference type="STRING" id="23.BEL05_11865"/>
<dbReference type="InterPro" id="IPR026267">
    <property type="entry name" value="YgjV"/>
</dbReference>
<feature type="transmembrane region" description="Helical" evidence="1">
    <location>
        <begin position="78"/>
        <end position="101"/>
    </location>
</feature>
<proteinExistence type="predicted"/>
<reference evidence="2 3" key="1">
    <citation type="submission" date="2016-07" db="EMBL/GenBank/DDBJ databases">
        <title>Whole-genome of two Shewanella species isolated from a digestive organ of sea cucumber Apostichopus japonicus Selenka 1867.</title>
        <authorList>
            <person name="Hong H.-H."/>
            <person name="Choi H."/>
            <person name="Cheon S."/>
            <person name="Oh J.-S."/>
            <person name="Lee H.-G."/>
            <person name="Park C."/>
        </authorList>
    </citation>
    <scope>NUCLEOTIDE SEQUENCE [LARGE SCALE GENOMIC DNA]</scope>
    <source>
        <strain evidence="2 3">CSB03KR</strain>
    </source>
</reference>
<evidence type="ECO:0000256" key="1">
    <source>
        <dbReference type="SAM" id="Phobius"/>
    </source>
</evidence>
<feature type="transmembrane region" description="Helical" evidence="1">
    <location>
        <begin position="121"/>
        <end position="149"/>
    </location>
</feature>
<evidence type="ECO:0000313" key="2">
    <source>
        <dbReference type="EMBL" id="OEG72946.1"/>
    </source>
</evidence>
<dbReference type="Pfam" id="PF10688">
    <property type="entry name" value="Imp-YgjV"/>
    <property type="match status" value="1"/>
</dbReference>
<sequence length="167" mass="18361">MSEFMVSQWLIGIAIIFDLVSFQFKQKRHIVACLAVSGVLISSHFALLQQWTAAGLMLVAAIRYVVTIFSHSKLLMSLFLAISSFVTLVTFAGPLSLISFAGSATQTVAAFSQSDQRLRQLMIIGTSLWLLNNTLVGSPTAVLMELLFIASNLVGYYRFYGTRLALD</sequence>
<keyword evidence="1" id="KW-0472">Membrane</keyword>
<feature type="transmembrane region" description="Helical" evidence="1">
    <location>
        <begin position="6"/>
        <end position="22"/>
    </location>
</feature>
<dbReference type="EMBL" id="MCBT01000046">
    <property type="protein sequence ID" value="OEG72946.1"/>
    <property type="molecule type" value="Genomic_DNA"/>
</dbReference>
<name>A0A1E5IQX9_SHECO</name>
<organism evidence="2 3">
    <name type="scientific">Shewanella colwelliana</name>
    <name type="common">Alteromonas colwelliana</name>
    <dbReference type="NCBI Taxonomy" id="23"/>
    <lineage>
        <taxon>Bacteria</taxon>
        <taxon>Pseudomonadati</taxon>
        <taxon>Pseudomonadota</taxon>
        <taxon>Gammaproteobacteria</taxon>
        <taxon>Alteromonadales</taxon>
        <taxon>Shewanellaceae</taxon>
        <taxon>Shewanella</taxon>
    </lineage>
</organism>
<accession>A0A1E5IQX9</accession>
<evidence type="ECO:0008006" key="4">
    <source>
        <dbReference type="Google" id="ProtNLM"/>
    </source>
</evidence>
<gene>
    <name evidence="2" type="ORF">BEL05_11865</name>
</gene>
<evidence type="ECO:0000313" key="3">
    <source>
        <dbReference type="Proteomes" id="UP000095230"/>
    </source>
</evidence>
<dbReference type="InterPro" id="IPR019629">
    <property type="entry name" value="Uncharacterised_HI1736/YgjV"/>
</dbReference>
<dbReference type="AlphaFoldDB" id="A0A1E5IQX9"/>
<keyword evidence="1" id="KW-1133">Transmembrane helix</keyword>
<dbReference type="OrthoDB" id="7858522at2"/>
<keyword evidence="1" id="KW-0812">Transmembrane</keyword>